<dbReference type="InterPro" id="IPR015915">
    <property type="entry name" value="Kelch-typ_b-propeller"/>
</dbReference>
<feature type="compositionally biased region" description="Basic residues" evidence="1">
    <location>
        <begin position="710"/>
        <end position="719"/>
    </location>
</feature>
<name>A0AAQ3WC50_PASNO</name>
<dbReference type="InterPro" id="IPR017451">
    <property type="entry name" value="F-box-assoc_interact_dom"/>
</dbReference>
<dbReference type="PANTHER" id="PTHR35546:SF105">
    <property type="entry name" value="OS05G0139200 PROTEIN"/>
    <property type="match status" value="1"/>
</dbReference>
<feature type="compositionally biased region" description="Low complexity" evidence="1">
    <location>
        <begin position="745"/>
        <end position="763"/>
    </location>
</feature>
<dbReference type="InterPro" id="IPR001810">
    <property type="entry name" value="F-box_dom"/>
</dbReference>
<keyword evidence="4" id="KW-1185">Reference proteome</keyword>
<feature type="region of interest" description="Disordered" evidence="1">
    <location>
        <begin position="701"/>
        <end position="725"/>
    </location>
</feature>
<dbReference type="InterPro" id="IPR011044">
    <property type="entry name" value="Quino_amine_DH_bsu"/>
</dbReference>
<evidence type="ECO:0000259" key="2">
    <source>
        <dbReference type="SMART" id="SM00256"/>
    </source>
</evidence>
<dbReference type="SMART" id="SM00256">
    <property type="entry name" value="FBOX"/>
    <property type="match status" value="2"/>
</dbReference>
<dbReference type="InterPro" id="IPR055290">
    <property type="entry name" value="At3g26010-like"/>
</dbReference>
<dbReference type="CDD" id="cd22157">
    <property type="entry name" value="F-box_AtFBW1-like"/>
    <property type="match status" value="1"/>
</dbReference>
<dbReference type="AlphaFoldDB" id="A0AAQ3WC50"/>
<dbReference type="Pfam" id="PF00646">
    <property type="entry name" value="F-box"/>
    <property type="match status" value="2"/>
</dbReference>
<feature type="domain" description="F-box" evidence="2">
    <location>
        <begin position="14"/>
        <end position="54"/>
    </location>
</feature>
<reference evidence="3 4" key="1">
    <citation type="submission" date="2024-02" db="EMBL/GenBank/DDBJ databases">
        <title>High-quality chromosome-scale genome assembly of Pensacola bahiagrass (Paspalum notatum Flugge var. saurae).</title>
        <authorList>
            <person name="Vega J.M."/>
            <person name="Podio M."/>
            <person name="Orjuela J."/>
            <person name="Siena L.A."/>
            <person name="Pessino S.C."/>
            <person name="Combes M.C."/>
            <person name="Mariac C."/>
            <person name="Albertini E."/>
            <person name="Pupilli F."/>
            <person name="Ortiz J.P.A."/>
            <person name="Leblanc O."/>
        </authorList>
    </citation>
    <scope>NUCLEOTIDE SEQUENCE [LARGE SCALE GENOMIC DNA]</scope>
    <source>
        <strain evidence="3">R1</strain>
        <tissue evidence="3">Leaf</tissue>
    </source>
</reference>
<feature type="region of interest" description="Disordered" evidence="1">
    <location>
        <begin position="741"/>
        <end position="777"/>
    </location>
</feature>
<organism evidence="3 4">
    <name type="scientific">Paspalum notatum var. saurae</name>
    <dbReference type="NCBI Taxonomy" id="547442"/>
    <lineage>
        <taxon>Eukaryota</taxon>
        <taxon>Viridiplantae</taxon>
        <taxon>Streptophyta</taxon>
        <taxon>Embryophyta</taxon>
        <taxon>Tracheophyta</taxon>
        <taxon>Spermatophyta</taxon>
        <taxon>Magnoliopsida</taxon>
        <taxon>Liliopsida</taxon>
        <taxon>Poales</taxon>
        <taxon>Poaceae</taxon>
        <taxon>PACMAD clade</taxon>
        <taxon>Panicoideae</taxon>
        <taxon>Andropogonodae</taxon>
        <taxon>Paspaleae</taxon>
        <taxon>Paspalinae</taxon>
        <taxon>Paspalum</taxon>
    </lineage>
</organism>
<accession>A0AAQ3WC50</accession>
<dbReference type="EMBL" id="CP144746">
    <property type="protein sequence ID" value="WVZ57403.1"/>
    <property type="molecule type" value="Genomic_DNA"/>
</dbReference>
<evidence type="ECO:0000313" key="3">
    <source>
        <dbReference type="EMBL" id="WVZ57403.1"/>
    </source>
</evidence>
<sequence>MEEPPSKRNPAASFTDDIIAEILRRLPIRSVCQFKCVSRSWCRLISYSVHREKLPRTLEGFFYRSHNSERWPATTHHFTHVTGKGSLCAYPSFAFLGVPSDDVVLLDSCNGLLLCRCFEPGAHEGDRIIPFHYAVCNPATKKWMMLPPPDGSWDASEVRDARLGFDPTISSHFHVIEYVEDEDGLLAGVEIYSSKTAAWSFKESEWDEEVALCNGARSVFLHGSIHMLAYSSVIIAVDMDGQTWRTIPIPYGADPDCMGLGCIHQSQGRLYLLNGNNENVYKLSIRILEDYGTNEWTLKHIVSTAKLFRTNNLRFDLGYTCTLMAYEMDRKEVRVIRNLGHDCLDPYFPYVPLFSEALSEEQLICDSVHRKKLLQTLEGFFYRCCNSERWPATAHHFTHVTGKGFPCAYPSFALLSVPSDDVLPLDSCNGLLLCRCYHPGPHVGDRIRPFHYAVCNPATKKWVMLPPPDGSWDAGEVRTARLGFDPTVSSHFHVIEYVEDKGNWVTGVEIYSSKAAAWSFKESEWGDEWTWTDKHGGQFLSRPVMIFTFTVVLAASINLKVASDSDNVSKLSIWILEDYGTHEWKLKHTVSTEKLFRKYNLQFEFDMGYTVITVHPECNLIFFVFGSECTLMAYEMDRKKVRVIRNLGYSRNARTHAQPVDTVLAPCVHALPRPRDRDANIANKEKAPRLSCAALEDAGHRGCSDESRERRRLGTRPHRLASDARNSGHLVLSLSGLRLDRMQEPPLTGTGRGRPSPGRGSWSRLHEMEAPPSKRNPAASFTDEIIAEILRRLPIRSVCQFKCVSRFWRKLISYSVHRKKLPQTLEGFFYHSYNSERCPANAHHFTNVTGKGLPWIYPSFSFFPVPSDKVSLLDYCNGLLLCRCYEHAHPEGPKDYRHLPFRYAVCNPATNMWVMLRNHGWEGDKVRLGFDPMVSSHFHVINYALDECDRVTGVDIYSSKTAAWSFKESEWGDDVRIHDTARSVFLHGFIHMLAYSNGIIAVDMDGKTWKKIPIPSGGYFGSIHQSQGRMYLLNTDSENKFKLSIWVLEDYGTHEWTLKHTISTAKLFQKNNLHFDYDYTVIAVHPECNLIFFVFGWDNTLMAYEMDRKEVRVIRNLGHDCSGPYLPYVPMWSEALADEQP</sequence>
<dbReference type="SUPFAM" id="SSF117281">
    <property type="entry name" value="Kelch motif"/>
    <property type="match status" value="1"/>
</dbReference>
<dbReference type="Pfam" id="PF08268">
    <property type="entry name" value="FBA_3"/>
    <property type="match status" value="1"/>
</dbReference>
<proteinExistence type="predicted"/>
<dbReference type="InterPro" id="IPR006527">
    <property type="entry name" value="F-box-assoc_dom_typ1"/>
</dbReference>
<dbReference type="SUPFAM" id="SSF81383">
    <property type="entry name" value="F-box domain"/>
    <property type="match status" value="2"/>
</dbReference>
<evidence type="ECO:0000256" key="1">
    <source>
        <dbReference type="SAM" id="MobiDB-lite"/>
    </source>
</evidence>
<gene>
    <name evidence="3" type="ORF">U9M48_007791</name>
</gene>
<feature type="domain" description="F-box" evidence="2">
    <location>
        <begin position="781"/>
        <end position="821"/>
    </location>
</feature>
<dbReference type="SUPFAM" id="SSF50969">
    <property type="entry name" value="YVTN repeat-like/Quinoprotein amine dehydrogenase"/>
    <property type="match status" value="1"/>
</dbReference>
<evidence type="ECO:0000313" key="4">
    <source>
        <dbReference type="Proteomes" id="UP001341281"/>
    </source>
</evidence>
<protein>
    <recommendedName>
        <fullName evidence="2">F-box domain-containing protein</fullName>
    </recommendedName>
</protein>
<dbReference type="InterPro" id="IPR013187">
    <property type="entry name" value="F-box-assoc_dom_typ3"/>
</dbReference>
<dbReference type="PANTHER" id="PTHR35546">
    <property type="entry name" value="F-BOX PROTEIN INTERACTION DOMAIN PROTEIN-RELATED"/>
    <property type="match status" value="1"/>
</dbReference>
<dbReference type="Pfam" id="PF07734">
    <property type="entry name" value="FBA_1"/>
    <property type="match status" value="1"/>
</dbReference>
<dbReference type="Gene3D" id="1.20.1280.50">
    <property type="match status" value="2"/>
</dbReference>
<dbReference type="InterPro" id="IPR036047">
    <property type="entry name" value="F-box-like_dom_sf"/>
</dbReference>
<dbReference type="NCBIfam" id="TIGR01640">
    <property type="entry name" value="F_box_assoc_1"/>
    <property type="match status" value="2"/>
</dbReference>
<dbReference type="Proteomes" id="UP001341281">
    <property type="component" value="Chromosome 02"/>
</dbReference>